<keyword evidence="5" id="KW-0808">Transferase</keyword>
<feature type="domain" description="PH" evidence="3">
    <location>
        <begin position="2"/>
        <end position="108"/>
    </location>
</feature>
<keyword evidence="1" id="KW-0175">Coiled coil</keyword>
<dbReference type="PANTHER" id="PTHR21636">
    <property type="entry name" value="PROTEIN DOK-7"/>
    <property type="match status" value="1"/>
</dbReference>
<accession>A0ABM4D759</accession>
<feature type="compositionally biased region" description="Basic and acidic residues" evidence="2">
    <location>
        <begin position="747"/>
        <end position="758"/>
    </location>
</feature>
<evidence type="ECO:0000313" key="4">
    <source>
        <dbReference type="Proteomes" id="UP001652625"/>
    </source>
</evidence>
<dbReference type="InterPro" id="IPR001849">
    <property type="entry name" value="PH_domain"/>
</dbReference>
<dbReference type="InterPro" id="IPR037746">
    <property type="entry name" value="Dok-7"/>
</dbReference>
<feature type="compositionally biased region" description="Basic and acidic residues" evidence="2">
    <location>
        <begin position="367"/>
        <end position="392"/>
    </location>
</feature>
<keyword evidence="5" id="KW-0418">Kinase</keyword>
<dbReference type="GeneID" id="101236578"/>
<dbReference type="RefSeq" id="XP_065670147.1">
    <property type="nucleotide sequence ID" value="XM_065814075.1"/>
</dbReference>
<feature type="compositionally biased region" description="Polar residues" evidence="2">
    <location>
        <begin position="708"/>
        <end position="723"/>
    </location>
</feature>
<sequence length="765" mass="87569">MALIQSAILTREGKKWKQRWAVLKKVSPKVGHESYCYLLLYKDASHAQAGKEKLSLPLIDFCGMNSDQHYDKIENVLIIITLTQTMFLSFSQKTVFKQWINLLLAHFGESVTFDISIPDKQCLKSGHATIRLYSTFFSIITNKHYKCISRWFSNDILRYSALDKSHFFFEIATKSKSQIVNLLVPNNAYEIAKAFDINTNQNGGDDTEMVRSDDFRGSGFLDDLQRAKRNVSDQNFFQRVILRASNHMKRKKKNKKQNTTAKYFSSINDESKFRSLDRHKNNHIILDPESMNEVIQLSRCQTHPLSPAPPPLPQKSLHIDSMSSSLNDHHTKDILHIDFEEKKQCLKSTLSNTGDIVIKKKSSSQNEVEKLDLNEDSNKEIDSNDCQTDKSDTFSSLQYKSAERTTGYKPTSRASLGKIRKTSIKQNESEQMPTPPPRSPISLGQSVFNFSNENLDKVENNLNNLETVTDVLDSNLVKSNDCTVLNQNNISSFKDKKTCLSENEPVYGNVDVLNFSDDNVFFVNNDKTISRRKNISAKHLSDPTSVETWKMATGDIPIVDYVNIKGRKGNSLNDSLDFDRNNRNTNINRKHHSDEDSDSYVNVSSDQVHNSKLVKALHLKNYKNEFEKYDDEDPSIYHAVRALKDERLSHSSDTVTYGDGSYENVNNVTRTKQTSDYLNLMSPKPKIQNVNRLNYIMVSGKDPYRGNYKTSPVSPLHSTSKPQTEMYERSEYTRIDENMTGALNRSMLEHQQQRDKNRAPSKLSK</sequence>
<dbReference type="PROSITE" id="PS50003">
    <property type="entry name" value="PH_DOMAIN"/>
    <property type="match status" value="1"/>
</dbReference>
<dbReference type="Proteomes" id="UP001652625">
    <property type="component" value="Chromosome 12"/>
</dbReference>
<dbReference type="InterPro" id="IPR011993">
    <property type="entry name" value="PH-like_dom_sf"/>
</dbReference>
<dbReference type="Gene3D" id="2.30.29.30">
    <property type="entry name" value="Pleckstrin-homology domain (PH domain)/Phosphotyrosine-binding domain (PTB)"/>
    <property type="match status" value="1"/>
</dbReference>
<feature type="region of interest" description="Disordered" evidence="2">
    <location>
        <begin position="706"/>
        <end position="765"/>
    </location>
</feature>
<feature type="coiled-coil region" evidence="1">
    <location>
        <begin position="448"/>
        <end position="475"/>
    </location>
</feature>
<feature type="region of interest" description="Disordered" evidence="2">
    <location>
        <begin position="361"/>
        <end position="440"/>
    </location>
</feature>
<dbReference type="SUPFAM" id="SSF50729">
    <property type="entry name" value="PH domain-like"/>
    <property type="match status" value="1"/>
</dbReference>
<reference evidence="5" key="1">
    <citation type="submission" date="2025-08" db="UniProtKB">
        <authorList>
            <consortium name="RefSeq"/>
        </authorList>
    </citation>
    <scope>IDENTIFICATION</scope>
</reference>
<keyword evidence="4" id="KW-1185">Reference proteome</keyword>
<protein>
    <submittedName>
        <fullName evidence="5">Probable myosin light chain kinase DDB_G0279831 isoform X2</fullName>
    </submittedName>
</protein>
<dbReference type="GO" id="GO:0016301">
    <property type="term" value="F:kinase activity"/>
    <property type="evidence" value="ECO:0007669"/>
    <property type="project" value="UniProtKB-KW"/>
</dbReference>
<name>A0ABM4D759_HYDVU</name>
<organism evidence="4 5">
    <name type="scientific">Hydra vulgaris</name>
    <name type="common">Hydra</name>
    <name type="synonym">Hydra attenuata</name>
    <dbReference type="NCBI Taxonomy" id="6087"/>
    <lineage>
        <taxon>Eukaryota</taxon>
        <taxon>Metazoa</taxon>
        <taxon>Cnidaria</taxon>
        <taxon>Hydrozoa</taxon>
        <taxon>Hydroidolina</taxon>
        <taxon>Anthoathecata</taxon>
        <taxon>Aplanulata</taxon>
        <taxon>Hydridae</taxon>
        <taxon>Hydra</taxon>
    </lineage>
</organism>
<dbReference type="PANTHER" id="PTHR21636:SF2">
    <property type="entry name" value="PROTEIN DOK-7"/>
    <property type="match status" value="1"/>
</dbReference>
<evidence type="ECO:0000256" key="2">
    <source>
        <dbReference type="SAM" id="MobiDB-lite"/>
    </source>
</evidence>
<proteinExistence type="predicted"/>
<evidence type="ECO:0000313" key="5">
    <source>
        <dbReference type="RefSeq" id="XP_065670147.1"/>
    </source>
</evidence>
<feature type="region of interest" description="Disordered" evidence="2">
    <location>
        <begin position="572"/>
        <end position="602"/>
    </location>
</feature>
<feature type="compositionally biased region" description="Basic and acidic residues" evidence="2">
    <location>
        <begin position="726"/>
        <end position="737"/>
    </location>
</feature>
<gene>
    <name evidence="5" type="primary">LOC101236578</name>
</gene>
<dbReference type="SMART" id="SM00233">
    <property type="entry name" value="PH"/>
    <property type="match status" value="1"/>
</dbReference>
<evidence type="ECO:0000259" key="3">
    <source>
        <dbReference type="PROSITE" id="PS50003"/>
    </source>
</evidence>
<evidence type="ECO:0000256" key="1">
    <source>
        <dbReference type="SAM" id="Coils"/>
    </source>
</evidence>